<name>A0ABY5MBX3_9ACTN</name>
<dbReference type="PANTHER" id="PTHR47691:SF3">
    <property type="entry name" value="HTH-TYPE TRANSCRIPTIONAL REGULATOR RV0890C-RELATED"/>
    <property type="match status" value="1"/>
</dbReference>
<dbReference type="SUPFAM" id="SSF46894">
    <property type="entry name" value="C-terminal effector domain of the bipartite response regulators"/>
    <property type="match status" value="1"/>
</dbReference>
<dbReference type="InterPro" id="IPR000792">
    <property type="entry name" value="Tscrpt_reg_LuxR_C"/>
</dbReference>
<protein>
    <submittedName>
        <fullName evidence="2">LuxR C-terminal-related transcriptional regulator</fullName>
    </submittedName>
</protein>
<dbReference type="CDD" id="cd06170">
    <property type="entry name" value="LuxR_C_like"/>
    <property type="match status" value="1"/>
</dbReference>
<organism evidence="2 3">
    <name type="scientific">Aeromicrobium wangtongii</name>
    <dbReference type="NCBI Taxonomy" id="2969247"/>
    <lineage>
        <taxon>Bacteria</taxon>
        <taxon>Bacillati</taxon>
        <taxon>Actinomycetota</taxon>
        <taxon>Actinomycetes</taxon>
        <taxon>Propionibacteriales</taxon>
        <taxon>Nocardioidaceae</taxon>
        <taxon>Aeromicrobium</taxon>
    </lineage>
</organism>
<proteinExistence type="predicted"/>
<dbReference type="InterPro" id="IPR036388">
    <property type="entry name" value="WH-like_DNA-bd_sf"/>
</dbReference>
<evidence type="ECO:0000313" key="3">
    <source>
        <dbReference type="Proteomes" id="UP001316184"/>
    </source>
</evidence>
<reference evidence="2 3" key="1">
    <citation type="submission" date="2022-08" db="EMBL/GenBank/DDBJ databases">
        <title>novel species in genus Aeromicrobium.</title>
        <authorList>
            <person name="Ye L."/>
        </authorList>
    </citation>
    <scope>NUCLEOTIDE SEQUENCE [LARGE SCALE GENOMIC DNA]</scope>
    <source>
        <strain evidence="3">zg-Y1379</strain>
    </source>
</reference>
<dbReference type="SMART" id="SM00421">
    <property type="entry name" value="HTH_LUXR"/>
    <property type="match status" value="1"/>
</dbReference>
<dbReference type="Proteomes" id="UP001316184">
    <property type="component" value="Chromosome"/>
</dbReference>
<dbReference type="PANTHER" id="PTHR47691">
    <property type="entry name" value="REGULATOR-RELATED"/>
    <property type="match status" value="1"/>
</dbReference>
<dbReference type="Gene3D" id="1.10.10.10">
    <property type="entry name" value="Winged helix-like DNA-binding domain superfamily/Winged helix DNA-binding domain"/>
    <property type="match status" value="1"/>
</dbReference>
<accession>A0ABY5MBX3</accession>
<dbReference type="PROSITE" id="PS50043">
    <property type="entry name" value="HTH_LUXR_2"/>
    <property type="match status" value="1"/>
</dbReference>
<dbReference type="RefSeq" id="WP_232398510.1">
    <property type="nucleotide sequence ID" value="NZ_CP102173.1"/>
</dbReference>
<keyword evidence="3" id="KW-1185">Reference proteome</keyword>
<dbReference type="Pfam" id="PF00196">
    <property type="entry name" value="GerE"/>
    <property type="match status" value="1"/>
</dbReference>
<dbReference type="EMBL" id="CP102173">
    <property type="protein sequence ID" value="UUP14679.1"/>
    <property type="molecule type" value="Genomic_DNA"/>
</dbReference>
<dbReference type="SUPFAM" id="SSF52540">
    <property type="entry name" value="P-loop containing nucleoside triphosphate hydrolases"/>
    <property type="match status" value="1"/>
</dbReference>
<evidence type="ECO:0000259" key="1">
    <source>
        <dbReference type="PROSITE" id="PS50043"/>
    </source>
</evidence>
<evidence type="ECO:0000313" key="2">
    <source>
        <dbReference type="EMBL" id="UUP14679.1"/>
    </source>
</evidence>
<sequence>MVHVERLTPRESATLDAVARRLTNGEIAAEFHVSVRTVESHIASLRRKLAADSRAALIDAAQARRSATVRIPSTSFVGRADDLAAVGASLERNRWVTIVGPAGSGKTRLALEIAAAGDRPPVVVELEHISAGRVVQNIAKVVGLSSDSSADLMGQCAVAMNARPHLLVLDNCDRVLDAVDAAVADLLAASRSVAVLATSRSPVGGAGESLHVLHPLPVDHDGAAVAMFVDRARLAIGSFIPSKDEQRAMARVCRRLDGLPLAIELAAARLRHLPLDELERLLDHGFGGLDRARPATRHRTLETAFDWTWDLLEDAERSVLSRLAALPRTFDLELAEVVAAPGAGRVVLRLLDRSLVAPLDEMTATRRFRLLDALREFVLDRTDPEVIHAVRAAHTRHFEALARGLAAVARTDDSSDTAARAGQACVDLNAAAHWALVHDPASALSIATSLSVGAEQFNPDVDSLSTIALMARDPEVRRLATNRDLLALGMAMSYWDLDIVDDLAQLAMTRATDPPSVLTARHLAGYADAYQHRTQAALAHLRIAEQLAIELDDQWALGSVRQARGIALRDKDASAAIAAFRAAMDAYACAGDAMHVNNARYMMAATAAGAGTRTSEARRWAEQCATYARGCGNHHELAHALLTRTILSGDRRPDPVVDEVIDEFRTVGDLRCLTRALLLKARRASAADRVPLLREAYEVSARARDADHQSVAVERLVHALWESGARRLAVVELGILCHLLGEAQARERCPAPMLLELDAWETTLAEGRARAAATP</sequence>
<feature type="domain" description="HTH luxR-type" evidence="1">
    <location>
        <begin position="1"/>
        <end position="65"/>
    </location>
</feature>
<gene>
    <name evidence="2" type="ORF">NQV15_05035</name>
</gene>
<dbReference type="InterPro" id="IPR027417">
    <property type="entry name" value="P-loop_NTPase"/>
</dbReference>
<dbReference type="InterPro" id="IPR016032">
    <property type="entry name" value="Sig_transdc_resp-reg_C-effctor"/>
</dbReference>
<dbReference type="Gene3D" id="3.40.50.300">
    <property type="entry name" value="P-loop containing nucleotide triphosphate hydrolases"/>
    <property type="match status" value="1"/>
</dbReference>